<dbReference type="Proteomes" id="UP000002051">
    <property type="component" value="Chromosome 8"/>
</dbReference>
<sequence>MIKLSRWSSSDLNDQAELSRWSSRDLNDQIELSIWSSCDLNDQTELSIWYSQCIGESTWYGFPYQSNYELVLLHQDSFKILTKIISLFWIAILSLEIFTGGSPVKICTV</sequence>
<dbReference type="EMBL" id="CM001224">
    <property type="protein sequence ID" value="KEH20508.1"/>
    <property type="molecule type" value="Genomic_DNA"/>
</dbReference>
<keyword evidence="3" id="KW-1185">Reference proteome</keyword>
<accession>A0A072TUJ5</accession>
<dbReference type="HOGENOM" id="CLU_2187898_0_0_1"/>
<evidence type="ECO:0000313" key="3">
    <source>
        <dbReference type="Proteomes" id="UP000002051"/>
    </source>
</evidence>
<name>A0A072TUJ5_MEDTR</name>
<evidence type="ECO:0000313" key="2">
    <source>
        <dbReference type="EnsemblPlants" id="KEH20508"/>
    </source>
</evidence>
<reference evidence="1 3" key="2">
    <citation type="journal article" date="2014" name="BMC Genomics">
        <title>An improved genome release (version Mt4.0) for the model legume Medicago truncatula.</title>
        <authorList>
            <person name="Tang H."/>
            <person name="Krishnakumar V."/>
            <person name="Bidwell S."/>
            <person name="Rosen B."/>
            <person name="Chan A."/>
            <person name="Zhou S."/>
            <person name="Gentzbittel L."/>
            <person name="Childs K.L."/>
            <person name="Yandell M."/>
            <person name="Gundlach H."/>
            <person name="Mayer K.F."/>
            <person name="Schwartz D.C."/>
            <person name="Town C.D."/>
        </authorList>
    </citation>
    <scope>GENOME REANNOTATION</scope>
    <source>
        <strain evidence="1">A17</strain>
        <strain evidence="2 3">cv. Jemalong A17</strain>
    </source>
</reference>
<dbReference type="EnsemblPlants" id="KEH20508">
    <property type="protein sequence ID" value="KEH20508"/>
    <property type="gene ID" value="MTR_8g079335"/>
</dbReference>
<reference evidence="1 3" key="1">
    <citation type="journal article" date="2011" name="Nature">
        <title>The Medicago genome provides insight into the evolution of rhizobial symbioses.</title>
        <authorList>
            <person name="Young N.D."/>
            <person name="Debelle F."/>
            <person name="Oldroyd G.E."/>
            <person name="Geurts R."/>
            <person name="Cannon S.B."/>
            <person name="Udvardi M.K."/>
            <person name="Benedito V.A."/>
            <person name="Mayer K.F."/>
            <person name="Gouzy J."/>
            <person name="Schoof H."/>
            <person name="Van de Peer Y."/>
            <person name="Proost S."/>
            <person name="Cook D.R."/>
            <person name="Meyers B.C."/>
            <person name="Spannagl M."/>
            <person name="Cheung F."/>
            <person name="De Mita S."/>
            <person name="Krishnakumar V."/>
            <person name="Gundlach H."/>
            <person name="Zhou S."/>
            <person name="Mudge J."/>
            <person name="Bharti A.K."/>
            <person name="Murray J.D."/>
            <person name="Naoumkina M.A."/>
            <person name="Rosen B."/>
            <person name="Silverstein K.A."/>
            <person name="Tang H."/>
            <person name="Rombauts S."/>
            <person name="Zhao P.X."/>
            <person name="Zhou P."/>
            <person name="Barbe V."/>
            <person name="Bardou P."/>
            <person name="Bechner M."/>
            <person name="Bellec A."/>
            <person name="Berger A."/>
            <person name="Berges H."/>
            <person name="Bidwell S."/>
            <person name="Bisseling T."/>
            <person name="Choisne N."/>
            <person name="Couloux A."/>
            <person name="Denny R."/>
            <person name="Deshpande S."/>
            <person name="Dai X."/>
            <person name="Doyle J.J."/>
            <person name="Dudez A.M."/>
            <person name="Farmer A.D."/>
            <person name="Fouteau S."/>
            <person name="Franken C."/>
            <person name="Gibelin C."/>
            <person name="Gish J."/>
            <person name="Goldstein S."/>
            <person name="Gonzalez A.J."/>
            <person name="Green P.J."/>
            <person name="Hallab A."/>
            <person name="Hartog M."/>
            <person name="Hua A."/>
            <person name="Humphray S.J."/>
            <person name="Jeong D.H."/>
            <person name="Jing Y."/>
            <person name="Jocker A."/>
            <person name="Kenton S.M."/>
            <person name="Kim D.J."/>
            <person name="Klee K."/>
            <person name="Lai H."/>
            <person name="Lang C."/>
            <person name="Lin S."/>
            <person name="Macmil S.L."/>
            <person name="Magdelenat G."/>
            <person name="Matthews L."/>
            <person name="McCorrison J."/>
            <person name="Monaghan E.L."/>
            <person name="Mun J.H."/>
            <person name="Najar F.Z."/>
            <person name="Nicholson C."/>
            <person name="Noirot C."/>
            <person name="O'Bleness M."/>
            <person name="Paule C.R."/>
            <person name="Poulain J."/>
            <person name="Prion F."/>
            <person name="Qin B."/>
            <person name="Qu C."/>
            <person name="Retzel E.F."/>
            <person name="Riddle C."/>
            <person name="Sallet E."/>
            <person name="Samain S."/>
            <person name="Samson N."/>
            <person name="Sanders I."/>
            <person name="Saurat O."/>
            <person name="Scarpelli C."/>
            <person name="Schiex T."/>
            <person name="Segurens B."/>
            <person name="Severin A.J."/>
            <person name="Sherrier D.J."/>
            <person name="Shi R."/>
            <person name="Sims S."/>
            <person name="Singer S.R."/>
            <person name="Sinharoy S."/>
            <person name="Sterck L."/>
            <person name="Viollet A."/>
            <person name="Wang B.B."/>
            <person name="Wang K."/>
            <person name="Wang M."/>
            <person name="Wang X."/>
            <person name="Warfsmann J."/>
            <person name="Weissenbach J."/>
            <person name="White D.D."/>
            <person name="White J.D."/>
            <person name="Wiley G.B."/>
            <person name="Wincker P."/>
            <person name="Xing Y."/>
            <person name="Yang L."/>
            <person name="Yao Z."/>
            <person name="Ying F."/>
            <person name="Zhai J."/>
            <person name="Zhou L."/>
            <person name="Zuber A."/>
            <person name="Denarie J."/>
            <person name="Dixon R.A."/>
            <person name="May G.D."/>
            <person name="Schwartz D.C."/>
            <person name="Rogers J."/>
            <person name="Quetier F."/>
            <person name="Town C.D."/>
            <person name="Roe B.A."/>
        </authorList>
    </citation>
    <scope>NUCLEOTIDE SEQUENCE [LARGE SCALE GENOMIC DNA]</scope>
    <source>
        <strain evidence="1">A17</strain>
        <strain evidence="2 3">cv. Jemalong A17</strain>
    </source>
</reference>
<dbReference type="AlphaFoldDB" id="A0A072TUJ5"/>
<gene>
    <name evidence="1" type="ordered locus">MTR_8g079335</name>
</gene>
<proteinExistence type="predicted"/>
<reference evidence="2" key="3">
    <citation type="submission" date="2015-04" db="UniProtKB">
        <authorList>
            <consortium name="EnsemblPlants"/>
        </authorList>
    </citation>
    <scope>IDENTIFICATION</scope>
    <source>
        <strain evidence="2">cv. Jemalong A17</strain>
    </source>
</reference>
<evidence type="ECO:0000313" key="1">
    <source>
        <dbReference type="EMBL" id="KEH20508.1"/>
    </source>
</evidence>
<organism evidence="1 3">
    <name type="scientific">Medicago truncatula</name>
    <name type="common">Barrel medic</name>
    <name type="synonym">Medicago tribuloides</name>
    <dbReference type="NCBI Taxonomy" id="3880"/>
    <lineage>
        <taxon>Eukaryota</taxon>
        <taxon>Viridiplantae</taxon>
        <taxon>Streptophyta</taxon>
        <taxon>Embryophyta</taxon>
        <taxon>Tracheophyta</taxon>
        <taxon>Spermatophyta</taxon>
        <taxon>Magnoliopsida</taxon>
        <taxon>eudicotyledons</taxon>
        <taxon>Gunneridae</taxon>
        <taxon>Pentapetalae</taxon>
        <taxon>rosids</taxon>
        <taxon>fabids</taxon>
        <taxon>Fabales</taxon>
        <taxon>Fabaceae</taxon>
        <taxon>Papilionoideae</taxon>
        <taxon>50 kb inversion clade</taxon>
        <taxon>NPAAA clade</taxon>
        <taxon>Hologalegina</taxon>
        <taxon>IRL clade</taxon>
        <taxon>Trifolieae</taxon>
        <taxon>Medicago</taxon>
    </lineage>
</organism>
<protein>
    <submittedName>
        <fullName evidence="1 2">Uncharacterized protein</fullName>
    </submittedName>
</protein>